<evidence type="ECO:0000313" key="3">
    <source>
        <dbReference type="Proteomes" id="UP001189429"/>
    </source>
</evidence>
<keyword evidence="3" id="KW-1185">Reference proteome</keyword>
<evidence type="ECO:0000313" key="2">
    <source>
        <dbReference type="EMBL" id="CAK0875590.1"/>
    </source>
</evidence>
<comment type="caution">
    <text evidence="2">The sequence shown here is derived from an EMBL/GenBank/DDBJ whole genome shotgun (WGS) entry which is preliminary data.</text>
</comment>
<evidence type="ECO:0000256" key="1">
    <source>
        <dbReference type="SAM" id="MobiDB-lite"/>
    </source>
</evidence>
<name>A0ABN9VQ73_9DINO</name>
<feature type="non-terminal residue" evidence="2">
    <location>
        <position position="470"/>
    </location>
</feature>
<gene>
    <name evidence="2" type="ORF">PCOR1329_LOCUS60223</name>
</gene>
<sequence>MTVGYRLQRHCREDSRDRPPNQLEKAKSIIDQLSDDDLKHPVFDDVHAGARILQIAHGLPPNFHPDLTFGSEEFMEARKKCNAEMLRRCTVLCTAKVRKDISQNADDFCPCTMRSQCAEYGTQDESLPTMMRKVAASIADPGQAHMEVDAAIPESKPASSRATSALAPKRAADSNQALKFTLEDLNDFHAQRLHQSRGLKPIEWALDEKTPREDDPPALRHRPQGHRKAMGEIIGQKTKGGKGGKKKLPANILTVFKEKVDNLGLEFDGSKIGSPRQQPRMALLAAARRGPIRAAASLCFTPIARASSDEELCGPGWISSVPLPSRAHVDIDRAGAAIDLIEESPQRAPFTPVGGSGADGRIPPRIHDRRVALSLDDIECQISHHPETGLFLPGALVGKAVDASVTFAGVDLAPQLDGAARARPSTESLGAGSARAPVFGRAPTSMKRGLALGAVARMRDYTRPVDSMAE</sequence>
<feature type="compositionally biased region" description="Basic and acidic residues" evidence="1">
    <location>
        <begin position="207"/>
        <end position="218"/>
    </location>
</feature>
<dbReference type="Proteomes" id="UP001189429">
    <property type="component" value="Unassembled WGS sequence"/>
</dbReference>
<feature type="region of interest" description="Disordered" evidence="1">
    <location>
        <begin position="207"/>
        <end position="227"/>
    </location>
</feature>
<dbReference type="EMBL" id="CAUYUJ010017532">
    <property type="protein sequence ID" value="CAK0875590.1"/>
    <property type="molecule type" value="Genomic_DNA"/>
</dbReference>
<accession>A0ABN9VQ73</accession>
<protein>
    <submittedName>
        <fullName evidence="2">Uncharacterized protein</fullName>
    </submittedName>
</protein>
<proteinExistence type="predicted"/>
<organism evidence="2 3">
    <name type="scientific">Prorocentrum cordatum</name>
    <dbReference type="NCBI Taxonomy" id="2364126"/>
    <lineage>
        <taxon>Eukaryota</taxon>
        <taxon>Sar</taxon>
        <taxon>Alveolata</taxon>
        <taxon>Dinophyceae</taxon>
        <taxon>Prorocentrales</taxon>
        <taxon>Prorocentraceae</taxon>
        <taxon>Prorocentrum</taxon>
    </lineage>
</organism>
<reference evidence="2" key="1">
    <citation type="submission" date="2023-10" db="EMBL/GenBank/DDBJ databases">
        <authorList>
            <person name="Chen Y."/>
            <person name="Shah S."/>
            <person name="Dougan E. K."/>
            <person name="Thang M."/>
            <person name="Chan C."/>
        </authorList>
    </citation>
    <scope>NUCLEOTIDE SEQUENCE [LARGE SCALE GENOMIC DNA]</scope>
</reference>